<feature type="disulfide bond" evidence="3">
    <location>
        <begin position="467"/>
        <end position="484"/>
    </location>
</feature>
<dbReference type="PANTHER" id="PTHR24251">
    <property type="entry name" value="OVOCHYMASE-RELATED"/>
    <property type="match status" value="1"/>
</dbReference>
<reference evidence="7" key="1">
    <citation type="submission" date="2023-03" db="EMBL/GenBank/DDBJ databases">
        <authorList>
            <person name="Steffen K."/>
            <person name="Cardenas P."/>
        </authorList>
    </citation>
    <scope>NUCLEOTIDE SEQUENCE</scope>
</reference>
<dbReference type="InterPro" id="IPR035914">
    <property type="entry name" value="Sperma_CUB_dom_sf"/>
</dbReference>
<feature type="domain" description="CUB" evidence="6">
    <location>
        <begin position="97"/>
        <end position="225"/>
    </location>
</feature>
<keyword evidence="1" id="KW-0677">Repeat</keyword>
<keyword evidence="5" id="KW-0732">Signal</keyword>
<evidence type="ECO:0000256" key="4">
    <source>
        <dbReference type="SAM" id="MobiDB-lite"/>
    </source>
</evidence>
<proteinExistence type="predicted"/>
<evidence type="ECO:0000313" key="8">
    <source>
        <dbReference type="Proteomes" id="UP001174909"/>
    </source>
</evidence>
<evidence type="ECO:0000313" key="7">
    <source>
        <dbReference type="EMBL" id="CAI8014200.1"/>
    </source>
</evidence>
<dbReference type="InterPro" id="IPR000859">
    <property type="entry name" value="CUB_dom"/>
</dbReference>
<feature type="domain" description="CUB" evidence="6">
    <location>
        <begin position="402"/>
        <end position="522"/>
    </location>
</feature>
<dbReference type="EMBL" id="CASHTH010001346">
    <property type="protein sequence ID" value="CAI8014200.1"/>
    <property type="molecule type" value="Genomic_DNA"/>
</dbReference>
<feature type="chain" id="PRO_5041454723" description="CUB domain-containing protein" evidence="5">
    <location>
        <begin position="28"/>
        <end position="525"/>
    </location>
</feature>
<sequence length="525" mass="58804">MEFRAFCSVVSVLVIALLGWCSVKTLALTESNRIQAGSSCPSYFPGVSPNSRPLVGCRTGPAIGNVDHVQAFGFRGADVDLRSCDLPEYPETNRRVCYRTTIDLCGTEYRLYLKQKKLPRNRELCLYNISVPDCKSGRVLIHQSEDNLLQLEERGENGKCMDYLQFYYDSCERNSIEQTNRFCGVELKSRTDDDPIVLPTTNFLAVFWTDTQNNYVGFGMRRYVRKGCNLILCSAMSGQLLLYAVALAWLLNVAVTDGGETTWILAQGNGASAAAQSGEEEMTDAGNTSENSTGSGEEQDYCPGYRTGNPGRFSTETAGCATGAGIGVVDHMLAFGIGSHVRNPNWTECGIPFLPNENERVCYKTTVYQCQDGYSIYLNHRNPHNLLSSCANETDEIPPSPLGGRFLQSPRYGCLNSPDANNFMNYRNSEFCLYDLSLPECTSGRLVIDNTLHYTQEMERRQRYHICTDYLQFFTDGTPYQRFCDSELSRLKLEIPNTRVTALFWTDTSYSRLGFKLRVTCADST</sequence>
<dbReference type="AlphaFoldDB" id="A0AA35WH85"/>
<feature type="compositionally biased region" description="Polar residues" evidence="4">
    <location>
        <begin position="285"/>
        <end position="296"/>
    </location>
</feature>
<evidence type="ECO:0000256" key="2">
    <source>
        <dbReference type="ARBA" id="ARBA00023157"/>
    </source>
</evidence>
<dbReference type="PROSITE" id="PS01180">
    <property type="entry name" value="CUB"/>
    <property type="match status" value="2"/>
</dbReference>
<dbReference type="PANTHER" id="PTHR24251:SF37">
    <property type="entry name" value="CUB DOMAIN-CONTAINING PROTEIN"/>
    <property type="match status" value="1"/>
</dbReference>
<dbReference type="Proteomes" id="UP001174909">
    <property type="component" value="Unassembled WGS sequence"/>
</dbReference>
<gene>
    <name evidence="7" type="ORF">GBAR_LOCUS8912</name>
</gene>
<keyword evidence="2 3" id="KW-1015">Disulfide bond</keyword>
<protein>
    <recommendedName>
        <fullName evidence="6">CUB domain-containing protein</fullName>
    </recommendedName>
</protein>
<evidence type="ECO:0000256" key="5">
    <source>
        <dbReference type="SAM" id="SignalP"/>
    </source>
</evidence>
<comment type="caution">
    <text evidence="3">Lacks conserved residue(s) required for the propagation of feature annotation.</text>
</comment>
<evidence type="ECO:0000259" key="6">
    <source>
        <dbReference type="PROSITE" id="PS01180"/>
    </source>
</evidence>
<dbReference type="SUPFAM" id="SSF49854">
    <property type="entry name" value="Spermadhesin, CUB domain"/>
    <property type="match status" value="1"/>
</dbReference>
<evidence type="ECO:0000256" key="1">
    <source>
        <dbReference type="ARBA" id="ARBA00022737"/>
    </source>
</evidence>
<comment type="caution">
    <text evidence="7">The sequence shown here is derived from an EMBL/GenBank/DDBJ whole genome shotgun (WGS) entry which is preliminary data.</text>
</comment>
<feature type="region of interest" description="Disordered" evidence="4">
    <location>
        <begin position="275"/>
        <end position="301"/>
    </location>
</feature>
<name>A0AA35WH85_GEOBA</name>
<evidence type="ECO:0000256" key="3">
    <source>
        <dbReference type="PROSITE-ProRule" id="PRU00059"/>
    </source>
</evidence>
<feature type="signal peptide" evidence="5">
    <location>
        <begin position="1"/>
        <end position="27"/>
    </location>
</feature>
<keyword evidence="8" id="KW-1185">Reference proteome</keyword>
<accession>A0AA35WH85</accession>
<dbReference type="Gene3D" id="2.60.120.290">
    <property type="entry name" value="Spermadhesin, CUB domain"/>
    <property type="match status" value="2"/>
</dbReference>
<organism evidence="7 8">
    <name type="scientific">Geodia barretti</name>
    <name type="common">Barrett's horny sponge</name>
    <dbReference type="NCBI Taxonomy" id="519541"/>
    <lineage>
        <taxon>Eukaryota</taxon>
        <taxon>Metazoa</taxon>
        <taxon>Porifera</taxon>
        <taxon>Demospongiae</taxon>
        <taxon>Heteroscleromorpha</taxon>
        <taxon>Tetractinellida</taxon>
        <taxon>Astrophorina</taxon>
        <taxon>Geodiidae</taxon>
        <taxon>Geodia</taxon>
    </lineage>
</organism>